<comment type="caution">
    <text evidence="7">The sequence shown here is derived from an EMBL/GenBank/DDBJ whole genome shotgun (WGS) entry which is preliminary data.</text>
</comment>
<keyword evidence="4 5" id="KW-0472">Membrane</keyword>
<feature type="transmembrane region" description="Helical" evidence="5">
    <location>
        <begin position="80"/>
        <end position="102"/>
    </location>
</feature>
<comment type="subcellular location">
    <subcellularLocation>
        <location evidence="1">Membrane</location>
        <topology evidence="1">Multi-pass membrane protein</topology>
    </subcellularLocation>
</comment>
<proteinExistence type="predicted"/>
<evidence type="ECO:0000256" key="1">
    <source>
        <dbReference type="ARBA" id="ARBA00004141"/>
    </source>
</evidence>
<evidence type="ECO:0000256" key="4">
    <source>
        <dbReference type="ARBA" id="ARBA00023136"/>
    </source>
</evidence>
<sequence length="306" mass="31429">MSSPAESPQPLLARLFHAPAALLLMVGGLLGLSFPLGKLAGTAGVPPLVWSTLLSGGGATVLALALLLRRQPVRMNAQLLRYFGIVAVVSYALPNVLIFTAIPHLGSAYAAILFTLSPMFTVVFSFAARLRAPRRLEFAGIVIGFVGTLLVASARGEIGRSVEWFWIGLGALVPVSLALGNVYRTLDLPRGTPSLVLAVGSNAVAALLLLVLSGTTDGLAAFATLATVPGLVAIQVCATAAMLALFFQLQLVGGPVTLSQIGTVAAAVGVIAGTAGLGERYPSIVWIGIAVIAAGISLTVRSRMRA</sequence>
<feature type="domain" description="EamA" evidence="6">
    <location>
        <begin position="21"/>
        <end position="152"/>
    </location>
</feature>
<keyword evidence="2 5" id="KW-0812">Transmembrane</keyword>
<feature type="transmembrane region" description="Helical" evidence="5">
    <location>
        <begin position="283"/>
        <end position="300"/>
    </location>
</feature>
<organism evidence="7 8">
    <name type="scientific">Dongia sedimenti</name>
    <dbReference type="NCBI Taxonomy" id="3064282"/>
    <lineage>
        <taxon>Bacteria</taxon>
        <taxon>Pseudomonadati</taxon>
        <taxon>Pseudomonadota</taxon>
        <taxon>Alphaproteobacteria</taxon>
        <taxon>Rhodospirillales</taxon>
        <taxon>Dongiaceae</taxon>
        <taxon>Dongia</taxon>
    </lineage>
</organism>
<feature type="transmembrane region" description="Helical" evidence="5">
    <location>
        <begin position="12"/>
        <end position="36"/>
    </location>
</feature>
<feature type="transmembrane region" description="Helical" evidence="5">
    <location>
        <begin position="195"/>
        <end position="213"/>
    </location>
</feature>
<keyword evidence="3 5" id="KW-1133">Transmembrane helix</keyword>
<name>A0ABU0YPE6_9PROT</name>
<keyword evidence="8" id="KW-1185">Reference proteome</keyword>
<evidence type="ECO:0000313" key="7">
    <source>
        <dbReference type="EMBL" id="MDQ7249574.1"/>
    </source>
</evidence>
<feature type="transmembrane region" description="Helical" evidence="5">
    <location>
        <begin position="219"/>
        <end position="246"/>
    </location>
</feature>
<feature type="transmembrane region" description="Helical" evidence="5">
    <location>
        <begin position="108"/>
        <end position="126"/>
    </location>
</feature>
<dbReference type="Proteomes" id="UP001230156">
    <property type="component" value="Unassembled WGS sequence"/>
</dbReference>
<dbReference type="EMBL" id="JAUYVI010000005">
    <property type="protein sequence ID" value="MDQ7249574.1"/>
    <property type="molecule type" value="Genomic_DNA"/>
</dbReference>
<gene>
    <name evidence="7" type="ORF">Q8A70_17935</name>
</gene>
<feature type="transmembrane region" description="Helical" evidence="5">
    <location>
        <begin position="164"/>
        <end position="183"/>
    </location>
</feature>
<accession>A0ABU0YPE6</accession>
<dbReference type="RefSeq" id="WP_379957680.1">
    <property type="nucleotide sequence ID" value="NZ_JAUYVI010000005.1"/>
</dbReference>
<dbReference type="SUPFAM" id="SSF103481">
    <property type="entry name" value="Multidrug resistance efflux transporter EmrE"/>
    <property type="match status" value="1"/>
</dbReference>
<evidence type="ECO:0000256" key="3">
    <source>
        <dbReference type="ARBA" id="ARBA00022989"/>
    </source>
</evidence>
<evidence type="ECO:0000256" key="5">
    <source>
        <dbReference type="SAM" id="Phobius"/>
    </source>
</evidence>
<dbReference type="PANTHER" id="PTHR32322">
    <property type="entry name" value="INNER MEMBRANE TRANSPORTER"/>
    <property type="match status" value="1"/>
</dbReference>
<evidence type="ECO:0000259" key="6">
    <source>
        <dbReference type="Pfam" id="PF00892"/>
    </source>
</evidence>
<evidence type="ECO:0000256" key="2">
    <source>
        <dbReference type="ARBA" id="ARBA00022692"/>
    </source>
</evidence>
<dbReference type="InterPro" id="IPR050638">
    <property type="entry name" value="AA-Vitamin_Transporters"/>
</dbReference>
<dbReference type="InterPro" id="IPR000620">
    <property type="entry name" value="EamA_dom"/>
</dbReference>
<feature type="transmembrane region" description="Helical" evidence="5">
    <location>
        <begin position="48"/>
        <end position="68"/>
    </location>
</feature>
<protein>
    <submittedName>
        <fullName evidence="7">DMT family transporter</fullName>
    </submittedName>
</protein>
<reference evidence="8" key="1">
    <citation type="submission" date="2023-08" db="EMBL/GenBank/DDBJ databases">
        <title>Rhodospirillaceae gen. nov., a novel taxon isolated from the Yangtze River Yuezi River estuary sludge.</title>
        <authorList>
            <person name="Ruan L."/>
        </authorList>
    </citation>
    <scope>NUCLEOTIDE SEQUENCE [LARGE SCALE GENOMIC DNA]</scope>
    <source>
        <strain evidence="8">R-7</strain>
    </source>
</reference>
<dbReference type="InterPro" id="IPR037185">
    <property type="entry name" value="EmrE-like"/>
</dbReference>
<feature type="transmembrane region" description="Helical" evidence="5">
    <location>
        <begin position="258"/>
        <end position="277"/>
    </location>
</feature>
<evidence type="ECO:0000313" key="8">
    <source>
        <dbReference type="Proteomes" id="UP001230156"/>
    </source>
</evidence>
<dbReference type="Pfam" id="PF00892">
    <property type="entry name" value="EamA"/>
    <property type="match status" value="1"/>
</dbReference>
<dbReference type="PANTHER" id="PTHR32322:SF9">
    <property type="entry name" value="AMINO-ACID METABOLITE EFFLUX PUMP-RELATED"/>
    <property type="match status" value="1"/>
</dbReference>
<feature type="transmembrane region" description="Helical" evidence="5">
    <location>
        <begin position="138"/>
        <end position="158"/>
    </location>
</feature>